<feature type="transmembrane region" description="Helical" evidence="5">
    <location>
        <begin position="96"/>
        <end position="116"/>
    </location>
</feature>
<comment type="subcellular location">
    <subcellularLocation>
        <location evidence="1">Membrane</location>
        <topology evidence="1">Multi-pass membrane protein</topology>
    </subcellularLocation>
</comment>
<evidence type="ECO:0000256" key="1">
    <source>
        <dbReference type="ARBA" id="ARBA00004141"/>
    </source>
</evidence>
<evidence type="ECO:0000256" key="3">
    <source>
        <dbReference type="ARBA" id="ARBA00022989"/>
    </source>
</evidence>
<accession>A0ABN6U4H4</accession>
<protein>
    <recommendedName>
        <fullName evidence="8">Invasion protein</fullName>
    </recommendedName>
</protein>
<keyword evidence="3 5" id="KW-1133">Transmembrane helix</keyword>
<evidence type="ECO:0008006" key="8">
    <source>
        <dbReference type="Google" id="ProtNLM"/>
    </source>
</evidence>
<keyword evidence="2 5" id="KW-0812">Transmembrane</keyword>
<keyword evidence="7" id="KW-1185">Reference proteome</keyword>
<evidence type="ECO:0000256" key="5">
    <source>
        <dbReference type="SAM" id="Phobius"/>
    </source>
</evidence>
<reference evidence="6 7" key="1">
    <citation type="submission" date="2022-11" db="EMBL/GenBank/DDBJ databases">
        <title>Genome Sequencing of Nocardia sp. ON39_IFM12276 and assembly.</title>
        <authorList>
            <person name="Shimojima M."/>
            <person name="Toyokawa M."/>
            <person name="Uesaka K."/>
        </authorList>
    </citation>
    <scope>NUCLEOTIDE SEQUENCE [LARGE SCALE GENOMIC DNA]</scope>
    <source>
        <strain evidence="6 7">IFM 12276</strain>
    </source>
</reference>
<feature type="transmembrane region" description="Helical" evidence="5">
    <location>
        <begin position="67"/>
        <end position="84"/>
    </location>
</feature>
<sequence>MTIASIVLAALLALEMIAVGAPKVLAVQAMRERAAHAGIPVSGYRVIGALEIVGAAGLLIGIGWHPIGRLAGVAIVLLMVGALITHVRTKDKLADMIPAIVTALLAVTYLVVASLAR</sequence>
<dbReference type="InterPro" id="IPR032808">
    <property type="entry name" value="DoxX"/>
</dbReference>
<gene>
    <name evidence="6" type="ORF">IFM12276_30380</name>
</gene>
<name>A0ABN6U4H4_9NOCA</name>
<organism evidence="6 7">
    <name type="scientific">Nocardia sputorum</name>
    <dbReference type="NCBI Taxonomy" id="2984338"/>
    <lineage>
        <taxon>Bacteria</taxon>
        <taxon>Bacillati</taxon>
        <taxon>Actinomycetota</taxon>
        <taxon>Actinomycetes</taxon>
        <taxon>Mycobacteriales</taxon>
        <taxon>Nocardiaceae</taxon>
        <taxon>Nocardia</taxon>
    </lineage>
</organism>
<proteinExistence type="predicted"/>
<dbReference type="Pfam" id="PF13564">
    <property type="entry name" value="DoxX_2"/>
    <property type="match status" value="1"/>
</dbReference>
<evidence type="ECO:0000313" key="7">
    <source>
        <dbReference type="Proteomes" id="UP001317870"/>
    </source>
</evidence>
<dbReference type="EMBL" id="AP026978">
    <property type="protein sequence ID" value="BDU00010.1"/>
    <property type="molecule type" value="Genomic_DNA"/>
</dbReference>
<keyword evidence="4 5" id="KW-0472">Membrane</keyword>
<feature type="transmembrane region" description="Helical" evidence="5">
    <location>
        <begin position="42"/>
        <end position="60"/>
    </location>
</feature>
<dbReference type="Proteomes" id="UP001317870">
    <property type="component" value="Chromosome"/>
</dbReference>
<evidence type="ECO:0000256" key="2">
    <source>
        <dbReference type="ARBA" id="ARBA00022692"/>
    </source>
</evidence>
<evidence type="ECO:0000313" key="6">
    <source>
        <dbReference type="EMBL" id="BDU00010.1"/>
    </source>
</evidence>
<dbReference type="RefSeq" id="WP_281880240.1">
    <property type="nucleotide sequence ID" value="NZ_AP026976.1"/>
</dbReference>
<evidence type="ECO:0000256" key="4">
    <source>
        <dbReference type="ARBA" id="ARBA00023136"/>
    </source>
</evidence>